<proteinExistence type="predicted"/>
<dbReference type="SUPFAM" id="SSF88659">
    <property type="entry name" value="Sigma3 and sigma4 domains of RNA polymerase sigma factors"/>
    <property type="match status" value="1"/>
</dbReference>
<sequence>MSANPDIAVDADPAPVGGAGSVGASRELAALLYPELRRAARGIRAGVRAGDTLQTTALIHEAYLKLARASVWQSRGHFLAAAAMAMRQVLVDDARARLALRRGEGLVPLSLDAPGVQEVPHEAEPDERVVAVADALEQLGRLNPRLAQVVECRYYAGYTEAETALALDINERTVRRDWVKARAWLFQALSDSAGAAEPAPH</sequence>
<dbReference type="NCBIfam" id="TIGR02999">
    <property type="entry name" value="Sig-70_X6"/>
    <property type="match status" value="1"/>
</dbReference>
<accession>A0ABV2A9H3</accession>
<dbReference type="Gene3D" id="1.10.10.10">
    <property type="entry name" value="Winged helix-like DNA-binding domain superfamily/Winged helix DNA-binding domain"/>
    <property type="match status" value="1"/>
</dbReference>
<dbReference type="InterPro" id="IPR053812">
    <property type="entry name" value="HTH_Sigma70_ECF-like"/>
</dbReference>
<dbReference type="NCBIfam" id="TIGR02937">
    <property type="entry name" value="sigma70-ECF"/>
    <property type="match status" value="1"/>
</dbReference>
<feature type="domain" description="RNA polymerase sigma-70 ECF-like HTH" evidence="1">
    <location>
        <begin position="21"/>
        <end position="190"/>
    </location>
</feature>
<name>A0ABV2A9H3_9GAMM</name>
<protein>
    <submittedName>
        <fullName evidence="2">ECF-type sigma factor</fullName>
    </submittedName>
</protein>
<dbReference type="EMBL" id="JBEPIJ010000007">
    <property type="protein sequence ID" value="MES0873905.1"/>
    <property type="molecule type" value="Genomic_DNA"/>
</dbReference>
<keyword evidence="3" id="KW-1185">Reference proteome</keyword>
<comment type="caution">
    <text evidence="2">The sequence shown here is derived from an EMBL/GenBank/DDBJ whole genome shotgun (WGS) entry which is preliminary data.</text>
</comment>
<organism evidence="2 3">
    <name type="scientific">Sinimarinibacterium thermocellulolyticum</name>
    <dbReference type="NCBI Taxonomy" id="3170016"/>
    <lineage>
        <taxon>Bacteria</taxon>
        <taxon>Pseudomonadati</taxon>
        <taxon>Pseudomonadota</taxon>
        <taxon>Gammaproteobacteria</taxon>
        <taxon>Nevskiales</taxon>
        <taxon>Nevskiaceae</taxon>
        <taxon>Sinimarinibacterium</taxon>
    </lineage>
</organism>
<dbReference type="InterPro" id="IPR013324">
    <property type="entry name" value="RNA_pol_sigma_r3/r4-like"/>
</dbReference>
<evidence type="ECO:0000313" key="2">
    <source>
        <dbReference type="EMBL" id="MES0873905.1"/>
    </source>
</evidence>
<dbReference type="InterPro" id="IPR014284">
    <property type="entry name" value="RNA_pol_sigma-70_dom"/>
</dbReference>
<dbReference type="Pfam" id="PF07638">
    <property type="entry name" value="Sigma70_ECF"/>
    <property type="match status" value="1"/>
</dbReference>
<gene>
    <name evidence="2" type="ORF">ABSH63_07820</name>
</gene>
<evidence type="ECO:0000313" key="3">
    <source>
        <dbReference type="Proteomes" id="UP001465331"/>
    </source>
</evidence>
<dbReference type="InterPro" id="IPR011517">
    <property type="entry name" value="RNA_pol_sigma70_ECF-like"/>
</dbReference>
<dbReference type="InterPro" id="IPR036388">
    <property type="entry name" value="WH-like_DNA-bd_sf"/>
</dbReference>
<dbReference type="RefSeq" id="WP_352888788.1">
    <property type="nucleotide sequence ID" value="NZ_JBEPIJ010000007.1"/>
</dbReference>
<dbReference type="Proteomes" id="UP001465331">
    <property type="component" value="Unassembled WGS sequence"/>
</dbReference>
<evidence type="ECO:0000259" key="1">
    <source>
        <dbReference type="Pfam" id="PF07638"/>
    </source>
</evidence>
<reference evidence="2 3" key="1">
    <citation type="submission" date="2024-06" db="EMBL/GenBank/DDBJ databases">
        <authorList>
            <person name="Li Z."/>
            <person name="Jiang Y."/>
        </authorList>
    </citation>
    <scope>NUCLEOTIDE SEQUENCE [LARGE SCALE GENOMIC DNA]</scope>
    <source>
        <strain evidence="2 3">HSW-8</strain>
    </source>
</reference>